<comment type="caution">
    <text evidence="1">The sequence shown here is derived from an EMBL/GenBank/DDBJ whole genome shotgun (WGS) entry which is preliminary data.</text>
</comment>
<reference evidence="1" key="2">
    <citation type="journal article" date="2020" name="Nat. Commun.">
        <title>Large-scale genome sequencing of mycorrhizal fungi provides insights into the early evolution of symbiotic traits.</title>
        <authorList>
            <person name="Miyauchi S."/>
            <person name="Kiss E."/>
            <person name="Kuo A."/>
            <person name="Drula E."/>
            <person name="Kohler A."/>
            <person name="Sanchez-Garcia M."/>
            <person name="Morin E."/>
            <person name="Andreopoulos B."/>
            <person name="Barry K.W."/>
            <person name="Bonito G."/>
            <person name="Buee M."/>
            <person name="Carver A."/>
            <person name="Chen C."/>
            <person name="Cichocki N."/>
            <person name="Clum A."/>
            <person name="Culley D."/>
            <person name="Crous P.W."/>
            <person name="Fauchery L."/>
            <person name="Girlanda M."/>
            <person name="Hayes R.D."/>
            <person name="Keri Z."/>
            <person name="LaButti K."/>
            <person name="Lipzen A."/>
            <person name="Lombard V."/>
            <person name="Magnuson J."/>
            <person name="Maillard F."/>
            <person name="Murat C."/>
            <person name="Nolan M."/>
            <person name="Ohm R.A."/>
            <person name="Pangilinan J."/>
            <person name="Pereira M.F."/>
            <person name="Perotto S."/>
            <person name="Peter M."/>
            <person name="Pfister S."/>
            <person name="Riley R."/>
            <person name="Sitrit Y."/>
            <person name="Stielow J.B."/>
            <person name="Szollosi G."/>
            <person name="Zifcakova L."/>
            <person name="Stursova M."/>
            <person name="Spatafora J.W."/>
            <person name="Tedersoo L."/>
            <person name="Vaario L.M."/>
            <person name="Yamada A."/>
            <person name="Yan M."/>
            <person name="Wang P."/>
            <person name="Xu J."/>
            <person name="Bruns T."/>
            <person name="Baldrian P."/>
            <person name="Vilgalys R."/>
            <person name="Dunand C."/>
            <person name="Henrissat B."/>
            <person name="Grigoriev I.V."/>
            <person name="Hibbett D."/>
            <person name="Nagy L.G."/>
            <person name="Martin F.M."/>
        </authorList>
    </citation>
    <scope>NUCLEOTIDE SEQUENCE</scope>
    <source>
        <strain evidence="1">P2</strain>
    </source>
</reference>
<reference evidence="1" key="1">
    <citation type="submission" date="2019-10" db="EMBL/GenBank/DDBJ databases">
        <authorList>
            <consortium name="DOE Joint Genome Institute"/>
            <person name="Kuo A."/>
            <person name="Miyauchi S."/>
            <person name="Kiss E."/>
            <person name="Drula E."/>
            <person name="Kohler A."/>
            <person name="Sanchez-Garcia M."/>
            <person name="Andreopoulos B."/>
            <person name="Barry K.W."/>
            <person name="Bonito G."/>
            <person name="Buee M."/>
            <person name="Carver A."/>
            <person name="Chen C."/>
            <person name="Cichocki N."/>
            <person name="Clum A."/>
            <person name="Culley D."/>
            <person name="Crous P.W."/>
            <person name="Fauchery L."/>
            <person name="Girlanda M."/>
            <person name="Hayes R."/>
            <person name="Keri Z."/>
            <person name="Labutti K."/>
            <person name="Lipzen A."/>
            <person name="Lombard V."/>
            <person name="Magnuson J."/>
            <person name="Maillard F."/>
            <person name="Morin E."/>
            <person name="Murat C."/>
            <person name="Nolan M."/>
            <person name="Ohm R."/>
            <person name="Pangilinan J."/>
            <person name="Pereira M."/>
            <person name="Perotto S."/>
            <person name="Peter M."/>
            <person name="Riley R."/>
            <person name="Sitrit Y."/>
            <person name="Stielow B."/>
            <person name="Szollosi G."/>
            <person name="Zifcakova L."/>
            <person name="Stursova M."/>
            <person name="Spatafora J.W."/>
            <person name="Tedersoo L."/>
            <person name="Vaario L.-M."/>
            <person name="Yamada A."/>
            <person name="Yan M."/>
            <person name="Wang P."/>
            <person name="Xu J."/>
            <person name="Bruns T."/>
            <person name="Baldrian P."/>
            <person name="Vilgalys R."/>
            <person name="Henrissat B."/>
            <person name="Grigoriev I.V."/>
            <person name="Hibbett D."/>
            <person name="Nagy L.G."/>
            <person name="Martin F.M."/>
        </authorList>
    </citation>
    <scope>NUCLEOTIDE SEQUENCE</scope>
    <source>
        <strain evidence="1">P2</strain>
    </source>
</reference>
<organism evidence="1 2">
    <name type="scientific">Thelephora ganbajun</name>
    <name type="common">Ganba fungus</name>
    <dbReference type="NCBI Taxonomy" id="370292"/>
    <lineage>
        <taxon>Eukaryota</taxon>
        <taxon>Fungi</taxon>
        <taxon>Dikarya</taxon>
        <taxon>Basidiomycota</taxon>
        <taxon>Agaricomycotina</taxon>
        <taxon>Agaricomycetes</taxon>
        <taxon>Thelephorales</taxon>
        <taxon>Thelephoraceae</taxon>
        <taxon>Thelephora</taxon>
    </lineage>
</organism>
<evidence type="ECO:0000313" key="2">
    <source>
        <dbReference type="Proteomes" id="UP000886501"/>
    </source>
</evidence>
<gene>
    <name evidence="1" type="ORF">BDM02DRAFT_3191889</name>
</gene>
<proteinExistence type="predicted"/>
<dbReference type="EMBL" id="MU118248">
    <property type="protein sequence ID" value="KAF9643304.1"/>
    <property type="molecule type" value="Genomic_DNA"/>
</dbReference>
<protein>
    <submittedName>
        <fullName evidence="1">Uncharacterized protein</fullName>
    </submittedName>
</protein>
<name>A0ACB6Z1B9_THEGA</name>
<sequence length="1064" mass="118564">MEGIEEYNTPIEVSISYTSAIGTMLAEEVAFTNDCLGVLAKRVVTLEERAGGQEVIRGQYNRCCCLSRRPVKRSSYLLLHQVKIIQMMTPNKPKPSKKKPTLPESDIVMQEILAHEGSSITASSTVSTQNEKMSQLVSQALLGYVKANLINNPIPNLKGKLSSLKEAICEAPASEVERIEQFSKAVKVCEDEVGIIEAWRATVKTWPVRVFDNDQLHQLARANKLADEDLHYHLSQNQHYTLNKAGVDEKLWDIFRIYHEEGANSKTADGVIESFKGVGNKICDCVKNPRAKELAVKALTVSDGFIGTPILDCNVIYNGLKSPETGVYQIMVHVMIDHLITILSPAPYTGQLSDARGQIQKITQGTQELAEELDKEISDYLSSGYEEYQVLQITPKALPEIEKLKDNWLAQQRSFLQQSKLAFSQIQEASNTVIPTWTECEWSALKLSWVQEGKDLPRYSFNLLLRDKFEALDAVFTSTYQESNQLLSNSSSALQKAKEYCDKIVETLQNLGLKYKNASDPVVANVWASAPVWAYFLLSPLPGHPIPLPLPTSSTQKKLYSELEKYKPTILMISWYFEPLQSYLAASTSTKKSTSASDFISSAIAAVAYQGSNHPQGSHHPQATLSAGLTRIWLSLLTSPIMDPSTLGSISSLFPTTSQPPSQLRTKWIGNADVMSKCKSAFQDLHPQHLASTVVDFRTSVATSSSFRTTSKSKDFTNAAACLAEVTSAEFRYSLRRQYDYTIIRQIRLLLALTIPLYATTMFPTCPQDMSIWKFWDRLDRRVGIKPGLVLGEPEHVAFIQKATEDISNNTQGLKNLYDHLLHHPLLSFASQTKAGRQIPDPVMGDAIYKLVTLAGDRLDFIRQVEMDEIGIKAGPGELDRIEIPECQIFPQWKHSEITSSKLPTLDKETLEKRREAGAREAKKAFQDKEFSIYFPDLPAKSHKGKARAVEVETRERRGKEKEGNTQKLPPGPPKKPSPVKPVVSDPQPSRIPHQTSPSLPSPMTSLTTTNRSKSVESEIASAAGINTADDDGSIATSSAKRPRDTEIRRLQGQQKTHKKRKVD</sequence>
<dbReference type="Proteomes" id="UP000886501">
    <property type="component" value="Unassembled WGS sequence"/>
</dbReference>
<evidence type="ECO:0000313" key="1">
    <source>
        <dbReference type="EMBL" id="KAF9643304.1"/>
    </source>
</evidence>
<accession>A0ACB6Z1B9</accession>
<keyword evidence="2" id="KW-1185">Reference proteome</keyword>